<proteinExistence type="predicted"/>
<reference evidence="1 2" key="1">
    <citation type="submission" date="2023-07" db="EMBL/GenBank/DDBJ databases">
        <title>Comparative genomics of wheat-associated soil bacteria to identify genetic determinants of phenazine resistance.</title>
        <authorList>
            <person name="Mouncey N."/>
        </authorList>
    </citation>
    <scope>NUCLEOTIDE SEQUENCE [LARGE SCALE GENOMIC DNA]</scope>
    <source>
        <strain evidence="1 2">W1I3</strain>
    </source>
</reference>
<organism evidence="1 2">
    <name type="scientific">Pseudarthrobacter siccitolerans</name>
    <dbReference type="NCBI Taxonomy" id="861266"/>
    <lineage>
        <taxon>Bacteria</taxon>
        <taxon>Bacillati</taxon>
        <taxon>Actinomycetota</taxon>
        <taxon>Actinomycetes</taxon>
        <taxon>Micrococcales</taxon>
        <taxon>Micrococcaceae</taxon>
        <taxon>Pseudarthrobacter</taxon>
    </lineage>
</organism>
<sequence>MAWALTVHKAAEVLAHEPEADLSAYRDSIRAEALEALDSQEVEAAGAELRRAGIVDASGAITRQWVLAVSIAALGPLKATAVVQSGESSVHTELALARGRGIGVTYARRIRHGDGGVDVTEVRNAVEISFFAEENAWAALNRHLPDIREVPEATELPKAPGAALGEIAANARYTIHLQVSAHPAGSRTVRPSAPAPGPDHVSWDVWALGERLYSVSTGPSGEGSALTPVPSDAIRLGFAWRLLGAREYLASAAEQAA</sequence>
<keyword evidence="2" id="KW-1185">Reference proteome</keyword>
<evidence type="ECO:0000313" key="1">
    <source>
        <dbReference type="EMBL" id="MDQ0675914.1"/>
    </source>
</evidence>
<dbReference type="RefSeq" id="WP_306638219.1">
    <property type="nucleotide sequence ID" value="NZ_JAUSXB010000001.1"/>
</dbReference>
<name>A0ABU0PPK7_9MICC</name>
<protein>
    <submittedName>
        <fullName evidence="1">Uncharacterized protein</fullName>
    </submittedName>
</protein>
<comment type="caution">
    <text evidence="1">The sequence shown here is derived from an EMBL/GenBank/DDBJ whole genome shotgun (WGS) entry which is preliminary data.</text>
</comment>
<gene>
    <name evidence="1" type="ORF">QFZ36_003475</name>
</gene>
<dbReference type="Proteomes" id="UP001236806">
    <property type="component" value="Unassembled WGS sequence"/>
</dbReference>
<accession>A0ABU0PPK7</accession>
<evidence type="ECO:0000313" key="2">
    <source>
        <dbReference type="Proteomes" id="UP001236806"/>
    </source>
</evidence>
<dbReference type="EMBL" id="JAUSXB010000001">
    <property type="protein sequence ID" value="MDQ0675914.1"/>
    <property type="molecule type" value="Genomic_DNA"/>
</dbReference>